<dbReference type="PANTHER" id="PTHR14150">
    <property type="entry name" value="U3 SMALL NUCLEOLAR RNA-ASSOCIATED PROTEIN 14"/>
    <property type="match status" value="1"/>
</dbReference>
<feature type="region of interest" description="Disordered" evidence="4">
    <location>
        <begin position="191"/>
        <end position="219"/>
    </location>
</feature>
<keyword evidence="7" id="KW-1185">Reference proteome</keyword>
<accession>A0A8H5CUW6</accession>
<dbReference type="EMBL" id="JAACJN010000318">
    <property type="protein sequence ID" value="KAF5348422.1"/>
    <property type="molecule type" value="Genomic_DNA"/>
</dbReference>
<dbReference type="InterPro" id="IPR006709">
    <property type="entry name" value="SSU_processome_Utp14"/>
</dbReference>
<name>A0A8H5CUW6_9AGAR</name>
<dbReference type="Pfam" id="PF04615">
    <property type="entry name" value="Utp14"/>
    <property type="match status" value="2"/>
</dbReference>
<evidence type="ECO:0000256" key="4">
    <source>
        <dbReference type="SAM" id="MobiDB-lite"/>
    </source>
</evidence>
<evidence type="ECO:0000256" key="2">
    <source>
        <dbReference type="ARBA" id="ARBA00022553"/>
    </source>
</evidence>
<reference evidence="6 7" key="1">
    <citation type="journal article" date="2020" name="ISME J.">
        <title>Uncovering the hidden diversity of litter-decomposition mechanisms in mushroom-forming fungi.</title>
        <authorList>
            <person name="Floudas D."/>
            <person name="Bentzer J."/>
            <person name="Ahren D."/>
            <person name="Johansson T."/>
            <person name="Persson P."/>
            <person name="Tunlid A."/>
        </authorList>
    </citation>
    <scope>NUCLEOTIDE SEQUENCE [LARGE SCALE GENOMIC DNA]</scope>
    <source>
        <strain evidence="6 7">CBS 406.79</strain>
    </source>
</reference>
<gene>
    <name evidence="6" type="ORF">D9757_014446</name>
    <name evidence="5" type="ORF">D9757_015198</name>
</gene>
<dbReference type="GO" id="GO:0006364">
    <property type="term" value="P:rRNA processing"/>
    <property type="evidence" value="ECO:0007669"/>
    <property type="project" value="InterPro"/>
</dbReference>
<organism evidence="6 7">
    <name type="scientific">Collybiopsis confluens</name>
    <dbReference type="NCBI Taxonomy" id="2823264"/>
    <lineage>
        <taxon>Eukaryota</taxon>
        <taxon>Fungi</taxon>
        <taxon>Dikarya</taxon>
        <taxon>Basidiomycota</taxon>
        <taxon>Agaricomycotina</taxon>
        <taxon>Agaricomycetes</taxon>
        <taxon>Agaricomycetidae</taxon>
        <taxon>Agaricales</taxon>
        <taxon>Marasmiineae</taxon>
        <taxon>Omphalotaceae</taxon>
        <taxon>Collybiopsis</taxon>
    </lineage>
</organism>
<evidence type="ECO:0000256" key="3">
    <source>
        <dbReference type="ARBA" id="ARBA00023242"/>
    </source>
</evidence>
<dbReference type="Proteomes" id="UP000518752">
    <property type="component" value="Unassembled WGS sequence"/>
</dbReference>
<keyword evidence="3" id="KW-0539">Nucleus</keyword>
<evidence type="ECO:0000313" key="7">
    <source>
        <dbReference type="Proteomes" id="UP000518752"/>
    </source>
</evidence>
<evidence type="ECO:0000313" key="5">
    <source>
        <dbReference type="EMBL" id="KAF5341361.1"/>
    </source>
</evidence>
<feature type="region of interest" description="Disordered" evidence="4">
    <location>
        <begin position="67"/>
        <end position="128"/>
    </location>
</feature>
<sequence>MELRPIGARIALSEVIDVRLRQLVGHSRKRNLVFQVISQGIQRQGKSYDWSEFIDVLDILDGHRDSLYSDDDDDNDRRKAPQTLKKSTAVAEEEEGVDVDSVAGPATLAGNEEDDEETDNTDDGDNISLSLSDAKNKAAGALDNLQTFLSPLLLLLLQKAQKDGDRDQPKKRRTLNRIKERTEAIVENELRTQSAVQPSSASISKKKKPNNISTLPVPLPQRTQDQLNRQAAYEETKRGVDDKWSVMMKRIREADFWSFPLQEQQQRCQRPHYNQPPRPVLDTENAILKNTLSVDEVEQKRRELRWMRELLFRAEVKAGAFAGNNVIKVRLVSKMPKSEIYRIDAPTQVDTTLPGLGSWGGPGIQKTAPKPYLIKKVAGIDPKSRSDYNKSHVIISKKRDKKAASKICLTLIRTKPSSIGGWSSLWGQSGIRELDFRRGHCLRLLRRLQSNFVRSAIISGQHGLYLAGFRLIFAGAHWREYQFTNDKIRISAIVTHQIPAGDDLILFSKSRIPPMMTLSCGVQVRVGTIPVFSDNKQSTSAASETPTVTLATRRYMKRRFPAIAPVLRLISIDILSDSSRTVNLTTLGTRTAVVYWLQERHLYPTTKAARAGKSSGMNGQRIGRFCTPLVMEEIVRIKARLTPAQDSGGVNIRLPADTRSGYYGTDNGILATLASVPWFLVGLAGIAWEYVASNIESLSNLYGYRNLPVDEDGQVLRFEDKE</sequence>
<dbReference type="EMBL" id="JAACJN010000509">
    <property type="protein sequence ID" value="KAF5341361.1"/>
    <property type="molecule type" value="Genomic_DNA"/>
</dbReference>
<evidence type="ECO:0000256" key="1">
    <source>
        <dbReference type="ARBA" id="ARBA00004604"/>
    </source>
</evidence>
<proteinExistence type="predicted"/>
<dbReference type="PANTHER" id="PTHR14150:SF12">
    <property type="entry name" value="U3 SMALL NUCLEOLAR RNA-ASSOCIATED PROTEIN 14 HOMOLOG A"/>
    <property type="match status" value="1"/>
</dbReference>
<dbReference type="OrthoDB" id="2676893at2759"/>
<dbReference type="AlphaFoldDB" id="A0A8H5CUW6"/>
<dbReference type="GO" id="GO:0032040">
    <property type="term" value="C:small-subunit processome"/>
    <property type="evidence" value="ECO:0007669"/>
    <property type="project" value="InterPro"/>
</dbReference>
<comment type="subcellular location">
    <subcellularLocation>
        <location evidence="1">Nucleus</location>
        <location evidence="1">Nucleolus</location>
    </subcellularLocation>
</comment>
<feature type="compositionally biased region" description="Acidic residues" evidence="4">
    <location>
        <begin position="111"/>
        <end position="125"/>
    </location>
</feature>
<protein>
    <submittedName>
        <fullName evidence="6">Uncharacterized protein</fullName>
    </submittedName>
</protein>
<evidence type="ECO:0000313" key="6">
    <source>
        <dbReference type="EMBL" id="KAF5348422.1"/>
    </source>
</evidence>
<keyword evidence="2" id="KW-0597">Phosphoprotein</keyword>
<comment type="caution">
    <text evidence="6">The sequence shown here is derived from an EMBL/GenBank/DDBJ whole genome shotgun (WGS) entry which is preliminary data.</text>
</comment>